<reference evidence="1" key="2">
    <citation type="journal article" date="2021" name="PeerJ">
        <title>Extensive microbial diversity within the chicken gut microbiome revealed by metagenomics and culture.</title>
        <authorList>
            <person name="Gilroy R."/>
            <person name="Ravi A."/>
            <person name="Getino M."/>
            <person name="Pursley I."/>
            <person name="Horton D.L."/>
            <person name="Alikhan N.F."/>
            <person name="Baker D."/>
            <person name="Gharbi K."/>
            <person name="Hall N."/>
            <person name="Watson M."/>
            <person name="Adriaenssens E.M."/>
            <person name="Foster-Nyarko E."/>
            <person name="Jarju S."/>
            <person name="Secka A."/>
            <person name="Antonio M."/>
            <person name="Oren A."/>
            <person name="Chaudhuri R.R."/>
            <person name="La Ragione R."/>
            <person name="Hildebrand F."/>
            <person name="Pallen M.J."/>
        </authorList>
    </citation>
    <scope>NUCLEOTIDE SEQUENCE</scope>
    <source>
        <strain evidence="1">B3-4054</strain>
    </source>
</reference>
<evidence type="ECO:0000313" key="1">
    <source>
        <dbReference type="EMBL" id="MBO8450134.1"/>
    </source>
</evidence>
<proteinExistence type="predicted"/>
<dbReference type="EMBL" id="JADIMS010000055">
    <property type="protein sequence ID" value="MBO8450134.1"/>
    <property type="molecule type" value="Genomic_DNA"/>
</dbReference>
<evidence type="ECO:0000313" key="2">
    <source>
        <dbReference type="Proteomes" id="UP000823616"/>
    </source>
</evidence>
<reference evidence="1" key="1">
    <citation type="submission" date="2020-10" db="EMBL/GenBank/DDBJ databases">
        <authorList>
            <person name="Gilroy R."/>
        </authorList>
    </citation>
    <scope>NUCLEOTIDE SEQUENCE</scope>
    <source>
        <strain evidence="1">B3-4054</strain>
    </source>
</reference>
<name>A0A9D9HGK9_9SPIR</name>
<dbReference type="Proteomes" id="UP000823616">
    <property type="component" value="Unassembled WGS sequence"/>
</dbReference>
<gene>
    <name evidence="1" type="ORF">IAA96_03405</name>
</gene>
<dbReference type="Pfam" id="PF19620">
    <property type="entry name" value="DUF6125"/>
    <property type="match status" value="1"/>
</dbReference>
<dbReference type="AlphaFoldDB" id="A0A9D9HGK9"/>
<organism evidence="1 2">
    <name type="scientific">Candidatus Avitreponema avistercoris</name>
    <dbReference type="NCBI Taxonomy" id="2840705"/>
    <lineage>
        <taxon>Bacteria</taxon>
        <taxon>Pseudomonadati</taxon>
        <taxon>Spirochaetota</taxon>
        <taxon>Spirochaetia</taxon>
        <taxon>Spirochaetales</taxon>
        <taxon>Candidatus Avitreponema</taxon>
    </lineage>
</organism>
<protein>
    <recommendedName>
        <fullName evidence="3">Cytosolic protein</fullName>
    </recommendedName>
</protein>
<sequence length="174" mass="19350">MDGYRNEALDALSREDLARLLAVYAKNMLALDGVWFQSVERKSGMDAAMFHDVEAWSRFTVTEARRIKAFLGLPGNSGLDGLEAALKLRFNANINRWQITRTAHTLVFRNLECAVQAARKRKGMPLHPCKPAGMAEYAGFAAEIDSRITCRCLSCFPDAPEDGCGCAWEFTLAE</sequence>
<evidence type="ECO:0008006" key="3">
    <source>
        <dbReference type="Google" id="ProtNLM"/>
    </source>
</evidence>
<comment type="caution">
    <text evidence="1">The sequence shown here is derived from an EMBL/GenBank/DDBJ whole genome shotgun (WGS) entry which is preliminary data.</text>
</comment>
<accession>A0A9D9HGK9</accession>